<dbReference type="AlphaFoldDB" id="A0A0G1XWX4"/>
<dbReference type="GO" id="GO:0005737">
    <property type="term" value="C:cytoplasm"/>
    <property type="evidence" value="ECO:0007669"/>
    <property type="project" value="UniProtKB-SubCell"/>
</dbReference>
<dbReference type="Proteomes" id="UP000034740">
    <property type="component" value="Unassembled WGS sequence"/>
</dbReference>
<dbReference type="EMBL" id="LCRO01000007">
    <property type="protein sequence ID" value="KKW35491.1"/>
    <property type="molecule type" value="Genomic_DNA"/>
</dbReference>
<feature type="binding site" evidence="9">
    <location>
        <position position="141"/>
    </location>
    <ligand>
        <name>L-histidine</name>
        <dbReference type="ChEBI" id="CHEBI:57595"/>
    </ligand>
</feature>
<dbReference type="Pfam" id="PF03129">
    <property type="entry name" value="HGTP_anticodon"/>
    <property type="match status" value="1"/>
</dbReference>
<keyword evidence="3 8" id="KW-0547">Nucleotide-binding</keyword>
<keyword evidence="2 8" id="KW-0436">Ligase</keyword>
<dbReference type="InterPro" id="IPR004516">
    <property type="entry name" value="HisRS/HisZ"/>
</dbReference>
<comment type="similarity">
    <text evidence="1 8">Belongs to the class-II aminoacyl-tRNA synthetase family.</text>
</comment>
<dbReference type="SUPFAM" id="SSF55681">
    <property type="entry name" value="Class II aaRS and biotin synthetases"/>
    <property type="match status" value="1"/>
</dbReference>
<feature type="binding site" evidence="9">
    <location>
        <begin position="264"/>
        <end position="265"/>
    </location>
    <ligand>
        <name>L-histidine</name>
        <dbReference type="ChEBI" id="CHEBI:57595"/>
    </ligand>
</feature>
<proteinExistence type="inferred from homology"/>
<accession>A0A0G1XWX4</accession>
<dbReference type="InterPro" id="IPR045864">
    <property type="entry name" value="aa-tRNA-synth_II/BPL/LPL"/>
</dbReference>
<dbReference type="InterPro" id="IPR006195">
    <property type="entry name" value="aa-tRNA-synth_II"/>
</dbReference>
<keyword evidence="6 8" id="KW-0030">Aminoacyl-tRNA synthetase</keyword>
<dbReference type="GO" id="GO:0006427">
    <property type="term" value="P:histidyl-tRNA aminoacylation"/>
    <property type="evidence" value="ECO:0007669"/>
    <property type="project" value="UniProtKB-UniRule"/>
</dbReference>
<keyword evidence="8" id="KW-0963">Cytoplasm</keyword>
<dbReference type="InterPro" id="IPR015807">
    <property type="entry name" value="His-tRNA-ligase"/>
</dbReference>
<dbReference type="SUPFAM" id="SSF52954">
    <property type="entry name" value="Class II aaRS ABD-related"/>
    <property type="match status" value="1"/>
</dbReference>
<evidence type="ECO:0000256" key="8">
    <source>
        <dbReference type="HAMAP-Rule" id="MF_00127"/>
    </source>
</evidence>
<dbReference type="HAMAP" id="MF_00127">
    <property type="entry name" value="His_tRNA_synth"/>
    <property type="match status" value="1"/>
</dbReference>
<evidence type="ECO:0000259" key="10">
    <source>
        <dbReference type="PROSITE" id="PS50862"/>
    </source>
</evidence>
<dbReference type="PROSITE" id="PS50862">
    <property type="entry name" value="AA_TRNA_LIGASE_II"/>
    <property type="match status" value="1"/>
</dbReference>
<dbReference type="EC" id="6.1.1.21" evidence="8"/>
<dbReference type="InterPro" id="IPR041715">
    <property type="entry name" value="HisRS-like_core"/>
</dbReference>
<feature type="binding site" evidence="9">
    <location>
        <begin position="93"/>
        <end position="95"/>
    </location>
    <ligand>
        <name>L-histidine</name>
        <dbReference type="ChEBI" id="CHEBI:57595"/>
    </ligand>
</feature>
<sequence length="421" mass="47637">MSKNAAPNKEKRLSTEPYKGVRDFYPEDQSFLNYFFETCRRFVERVGYVEYHASVLEPSELYKAKGAENEEIIKDQTYTFIDRGGREVTLRPEMTPSVARMVAARRRDLGFPLRLYSMPNVFRYERPQRGRLREHWQLNVDCFGSRALAADAEIIGVAYGLMGAFGATERDFVIKIGDRAHFNDLVQKHSLSPEQSKKLFYILDRRAKAPEAEFKEGLMGLGIAQAELSPKEEPRDVAKIVEDFRNAGINNIIYAPEVVRGFNYYTGIVFEVFDAHPDNNRSLFGGGRYDNLTELFDDEPLPGVGFGMGDVTVRDFLAVRNMLPEYRPPTHLYIAVTSAELAPDAQSLAGELRRQGVNAAIDFGEKKLGDQIKAAGKHKIPWLLVFGQDEIATGRFSVRDMETGAEESLSRDELGAFFLNL</sequence>
<evidence type="ECO:0000256" key="2">
    <source>
        <dbReference type="ARBA" id="ARBA00022598"/>
    </source>
</evidence>
<dbReference type="GO" id="GO:0004821">
    <property type="term" value="F:histidine-tRNA ligase activity"/>
    <property type="evidence" value="ECO:0007669"/>
    <property type="project" value="UniProtKB-UniRule"/>
</dbReference>
<feature type="domain" description="Aminoacyl-transfer RNA synthetases class-II family profile" evidence="10">
    <location>
        <begin position="40"/>
        <end position="328"/>
    </location>
</feature>
<dbReference type="PATRIC" id="fig|1618605.3.peg.506"/>
<comment type="caution">
    <text evidence="11">The sequence shown here is derived from an EMBL/GenBank/DDBJ whole genome shotgun (WGS) entry which is preliminary data.</text>
</comment>
<organism evidence="11 12">
    <name type="scientific">Candidatus Adlerbacteria bacterium GW2011_GWA1_54_10</name>
    <dbReference type="NCBI Taxonomy" id="1618605"/>
    <lineage>
        <taxon>Bacteria</taxon>
        <taxon>Candidatus Adleribacteriota</taxon>
    </lineage>
</organism>
<dbReference type="InterPro" id="IPR033656">
    <property type="entry name" value="HisRS_anticodon"/>
</dbReference>
<gene>
    <name evidence="8" type="primary">hisS</name>
    <name evidence="11" type="ORF">UY83_C0007G0015</name>
</gene>
<name>A0A0G1XWX4_9BACT</name>
<evidence type="ECO:0000256" key="4">
    <source>
        <dbReference type="ARBA" id="ARBA00022840"/>
    </source>
</evidence>
<dbReference type="NCBIfam" id="TIGR00442">
    <property type="entry name" value="hisS"/>
    <property type="match status" value="1"/>
</dbReference>
<evidence type="ECO:0000313" key="11">
    <source>
        <dbReference type="EMBL" id="KKW35491.1"/>
    </source>
</evidence>
<dbReference type="InterPro" id="IPR036621">
    <property type="entry name" value="Anticodon-bd_dom_sf"/>
</dbReference>
<dbReference type="GO" id="GO:0005524">
    <property type="term" value="F:ATP binding"/>
    <property type="evidence" value="ECO:0007669"/>
    <property type="project" value="UniProtKB-UniRule"/>
</dbReference>
<evidence type="ECO:0000256" key="1">
    <source>
        <dbReference type="ARBA" id="ARBA00008226"/>
    </source>
</evidence>
<evidence type="ECO:0000313" key="12">
    <source>
        <dbReference type="Proteomes" id="UP000034740"/>
    </source>
</evidence>
<evidence type="ECO:0000256" key="5">
    <source>
        <dbReference type="ARBA" id="ARBA00022917"/>
    </source>
</evidence>
<dbReference type="PANTHER" id="PTHR43707">
    <property type="entry name" value="HISTIDYL-TRNA SYNTHETASE"/>
    <property type="match status" value="1"/>
</dbReference>
<comment type="subunit">
    <text evidence="8">Homodimer.</text>
</comment>
<comment type="subcellular location">
    <subcellularLocation>
        <location evidence="8">Cytoplasm</location>
    </subcellularLocation>
</comment>
<evidence type="ECO:0000256" key="7">
    <source>
        <dbReference type="ARBA" id="ARBA00047639"/>
    </source>
</evidence>
<keyword evidence="4 8" id="KW-0067">ATP-binding</keyword>
<protein>
    <recommendedName>
        <fullName evidence="8">Histidine--tRNA ligase</fullName>
        <ecNumber evidence="8">6.1.1.21</ecNumber>
    </recommendedName>
    <alternativeName>
        <fullName evidence="8">Histidyl-tRNA synthetase</fullName>
        <shortName evidence="8">HisRS</shortName>
    </alternativeName>
</protein>
<keyword evidence="5 8" id="KW-0648">Protein biosynthesis</keyword>
<evidence type="ECO:0000256" key="6">
    <source>
        <dbReference type="ARBA" id="ARBA00023146"/>
    </source>
</evidence>
<reference evidence="11 12" key="1">
    <citation type="journal article" date="2015" name="Nature">
        <title>rRNA introns, odd ribosomes, and small enigmatic genomes across a large radiation of phyla.</title>
        <authorList>
            <person name="Brown C.T."/>
            <person name="Hug L.A."/>
            <person name="Thomas B.C."/>
            <person name="Sharon I."/>
            <person name="Castelle C.J."/>
            <person name="Singh A."/>
            <person name="Wilkins M.J."/>
            <person name="Williams K.H."/>
            <person name="Banfield J.F."/>
        </authorList>
    </citation>
    <scope>NUCLEOTIDE SEQUENCE [LARGE SCALE GENOMIC DNA]</scope>
</reference>
<dbReference type="Gene3D" id="3.40.50.800">
    <property type="entry name" value="Anticodon-binding domain"/>
    <property type="match status" value="1"/>
</dbReference>
<dbReference type="Pfam" id="PF13393">
    <property type="entry name" value="tRNA-synt_His"/>
    <property type="match status" value="2"/>
</dbReference>
<dbReference type="Gene3D" id="3.30.930.10">
    <property type="entry name" value="Bira Bifunctional Protein, Domain 2"/>
    <property type="match status" value="1"/>
</dbReference>
<evidence type="ECO:0000256" key="9">
    <source>
        <dbReference type="PIRSR" id="PIRSR001549-1"/>
    </source>
</evidence>
<dbReference type="CDD" id="cd00859">
    <property type="entry name" value="HisRS_anticodon"/>
    <property type="match status" value="1"/>
</dbReference>
<evidence type="ECO:0000256" key="3">
    <source>
        <dbReference type="ARBA" id="ARBA00022741"/>
    </source>
</evidence>
<comment type="catalytic activity">
    <reaction evidence="7 8">
        <text>tRNA(His) + L-histidine + ATP = L-histidyl-tRNA(His) + AMP + diphosphate + H(+)</text>
        <dbReference type="Rhea" id="RHEA:17313"/>
        <dbReference type="Rhea" id="RHEA-COMP:9665"/>
        <dbReference type="Rhea" id="RHEA-COMP:9689"/>
        <dbReference type="ChEBI" id="CHEBI:15378"/>
        <dbReference type="ChEBI" id="CHEBI:30616"/>
        <dbReference type="ChEBI" id="CHEBI:33019"/>
        <dbReference type="ChEBI" id="CHEBI:57595"/>
        <dbReference type="ChEBI" id="CHEBI:78442"/>
        <dbReference type="ChEBI" id="CHEBI:78527"/>
        <dbReference type="ChEBI" id="CHEBI:456215"/>
        <dbReference type="EC" id="6.1.1.21"/>
    </reaction>
</comment>
<dbReference type="InterPro" id="IPR004154">
    <property type="entry name" value="Anticodon-bd"/>
</dbReference>
<feature type="binding site" evidence="9">
    <location>
        <position position="137"/>
    </location>
    <ligand>
        <name>L-histidine</name>
        <dbReference type="ChEBI" id="CHEBI:57595"/>
    </ligand>
</feature>
<feature type="binding site" evidence="9">
    <location>
        <position position="260"/>
    </location>
    <ligand>
        <name>L-histidine</name>
        <dbReference type="ChEBI" id="CHEBI:57595"/>
    </ligand>
</feature>
<dbReference type="PANTHER" id="PTHR43707:SF1">
    <property type="entry name" value="HISTIDINE--TRNA LIGASE, MITOCHONDRIAL-RELATED"/>
    <property type="match status" value="1"/>
</dbReference>
<dbReference type="CDD" id="cd00773">
    <property type="entry name" value="HisRS-like_core"/>
    <property type="match status" value="1"/>
</dbReference>
<dbReference type="PIRSF" id="PIRSF001549">
    <property type="entry name" value="His-tRNA_synth"/>
    <property type="match status" value="1"/>
</dbReference>
<feature type="binding site" evidence="9">
    <location>
        <position position="123"/>
    </location>
    <ligand>
        <name>L-histidine</name>
        <dbReference type="ChEBI" id="CHEBI:57595"/>
    </ligand>
</feature>